<protein>
    <submittedName>
        <fullName evidence="1">Uncharacterized protein</fullName>
    </submittedName>
</protein>
<reference evidence="1" key="1">
    <citation type="submission" date="2020-05" db="EMBL/GenBank/DDBJ databases">
        <title>Large-scale comparative analyses of tick genomes elucidate their genetic diversity and vector capacities.</title>
        <authorList>
            <person name="Jia N."/>
            <person name="Wang J."/>
            <person name="Shi W."/>
            <person name="Du L."/>
            <person name="Sun Y."/>
            <person name="Zhan W."/>
            <person name="Jiang J."/>
            <person name="Wang Q."/>
            <person name="Zhang B."/>
            <person name="Ji P."/>
            <person name="Sakyi L.B."/>
            <person name="Cui X."/>
            <person name="Yuan T."/>
            <person name="Jiang B."/>
            <person name="Yang W."/>
            <person name="Lam T.T.-Y."/>
            <person name="Chang Q."/>
            <person name="Ding S."/>
            <person name="Wang X."/>
            <person name="Zhu J."/>
            <person name="Ruan X."/>
            <person name="Zhao L."/>
            <person name="Wei J."/>
            <person name="Que T."/>
            <person name="Du C."/>
            <person name="Cheng J."/>
            <person name="Dai P."/>
            <person name="Han X."/>
            <person name="Huang E."/>
            <person name="Gao Y."/>
            <person name="Liu J."/>
            <person name="Shao H."/>
            <person name="Ye R."/>
            <person name="Li L."/>
            <person name="Wei W."/>
            <person name="Wang X."/>
            <person name="Wang C."/>
            <person name="Yang T."/>
            <person name="Huo Q."/>
            <person name="Li W."/>
            <person name="Guo W."/>
            <person name="Chen H."/>
            <person name="Zhou L."/>
            <person name="Ni X."/>
            <person name="Tian J."/>
            <person name="Zhou Y."/>
            <person name="Sheng Y."/>
            <person name="Liu T."/>
            <person name="Pan Y."/>
            <person name="Xia L."/>
            <person name="Li J."/>
            <person name="Zhao F."/>
            <person name="Cao W."/>
        </authorList>
    </citation>
    <scope>NUCLEOTIDE SEQUENCE</scope>
    <source>
        <strain evidence="1">Hyas-2018</strain>
    </source>
</reference>
<comment type="caution">
    <text evidence="1">The sequence shown here is derived from an EMBL/GenBank/DDBJ whole genome shotgun (WGS) entry which is preliminary data.</text>
</comment>
<keyword evidence="2" id="KW-1185">Reference proteome</keyword>
<organism evidence="1 2">
    <name type="scientific">Hyalomma asiaticum</name>
    <name type="common">Tick</name>
    <dbReference type="NCBI Taxonomy" id="266040"/>
    <lineage>
        <taxon>Eukaryota</taxon>
        <taxon>Metazoa</taxon>
        <taxon>Ecdysozoa</taxon>
        <taxon>Arthropoda</taxon>
        <taxon>Chelicerata</taxon>
        <taxon>Arachnida</taxon>
        <taxon>Acari</taxon>
        <taxon>Parasitiformes</taxon>
        <taxon>Ixodida</taxon>
        <taxon>Ixodoidea</taxon>
        <taxon>Ixodidae</taxon>
        <taxon>Hyalomminae</taxon>
        <taxon>Hyalomma</taxon>
    </lineage>
</organism>
<dbReference type="Proteomes" id="UP000821845">
    <property type="component" value="Chromosome 1"/>
</dbReference>
<sequence length="129" mass="13526">MSSPTARRFGLDRFPAWGISPSRLCGGLGVVGRDGPLLELLLPPGLVLLSPATLAMGVNAAVSRLQIDCLTATCRPGGFPPRRRLCPPFAERGTATVCPRLSPTVICVRTSVVALLATRLTPATSFVDS</sequence>
<proteinExistence type="predicted"/>
<name>A0ACB7TH68_HYAAI</name>
<evidence type="ECO:0000313" key="2">
    <source>
        <dbReference type="Proteomes" id="UP000821845"/>
    </source>
</evidence>
<gene>
    <name evidence="1" type="ORF">HPB50_004604</name>
</gene>
<dbReference type="EMBL" id="CM023481">
    <property type="protein sequence ID" value="KAH6944722.1"/>
    <property type="molecule type" value="Genomic_DNA"/>
</dbReference>
<accession>A0ACB7TH68</accession>
<evidence type="ECO:0000313" key="1">
    <source>
        <dbReference type="EMBL" id="KAH6944722.1"/>
    </source>
</evidence>